<proteinExistence type="predicted"/>
<feature type="non-terminal residue" evidence="1">
    <location>
        <position position="203"/>
    </location>
</feature>
<sequence>SSVIISYPGIPGLNQEDVADVATYLGIPVFEGNHGYPPHTITAAYAGYGMGLCKSFEDREKCWKEELNLPVRRTLLVESSDIALLLNGGYLEQAHEFGESFTHFDFGYLDLAKSQLSDPEGFAEIRDSVTEVVRNMHFSPHDVRKEFTVILTGSSSLVNENIFKKAVTDGIKKAGAEFELLDKRPDYMASRGAAELAWRSFML</sequence>
<dbReference type="AlphaFoldDB" id="A0A2V1DMV4"/>
<protein>
    <recommendedName>
        <fullName evidence="3">Actin-like ATPase domain-containing protein</fullName>
    </recommendedName>
</protein>
<dbReference type="STRING" id="97972.A0A2V1DMV4"/>
<accession>A0A2V1DMV4</accession>
<feature type="non-terminal residue" evidence="1">
    <location>
        <position position="1"/>
    </location>
</feature>
<dbReference type="EMBL" id="KZ805397">
    <property type="protein sequence ID" value="PVH99181.1"/>
    <property type="molecule type" value="Genomic_DNA"/>
</dbReference>
<name>A0A2V1DMV4_9PLEO</name>
<evidence type="ECO:0000313" key="2">
    <source>
        <dbReference type="Proteomes" id="UP000244855"/>
    </source>
</evidence>
<evidence type="ECO:0008006" key="3">
    <source>
        <dbReference type="Google" id="ProtNLM"/>
    </source>
</evidence>
<evidence type="ECO:0000313" key="1">
    <source>
        <dbReference type="EMBL" id="PVH99181.1"/>
    </source>
</evidence>
<dbReference type="Proteomes" id="UP000244855">
    <property type="component" value="Unassembled WGS sequence"/>
</dbReference>
<keyword evidence="2" id="KW-1185">Reference proteome</keyword>
<organism evidence="1 2">
    <name type="scientific">Periconia macrospinosa</name>
    <dbReference type="NCBI Taxonomy" id="97972"/>
    <lineage>
        <taxon>Eukaryota</taxon>
        <taxon>Fungi</taxon>
        <taxon>Dikarya</taxon>
        <taxon>Ascomycota</taxon>
        <taxon>Pezizomycotina</taxon>
        <taxon>Dothideomycetes</taxon>
        <taxon>Pleosporomycetidae</taxon>
        <taxon>Pleosporales</taxon>
        <taxon>Massarineae</taxon>
        <taxon>Periconiaceae</taxon>
        <taxon>Periconia</taxon>
    </lineage>
</organism>
<reference evidence="1 2" key="1">
    <citation type="journal article" date="2018" name="Sci. Rep.">
        <title>Comparative genomics provides insights into the lifestyle and reveals functional heterogeneity of dark septate endophytic fungi.</title>
        <authorList>
            <person name="Knapp D.G."/>
            <person name="Nemeth J.B."/>
            <person name="Barry K."/>
            <person name="Hainaut M."/>
            <person name="Henrissat B."/>
            <person name="Johnson J."/>
            <person name="Kuo A."/>
            <person name="Lim J.H.P."/>
            <person name="Lipzen A."/>
            <person name="Nolan M."/>
            <person name="Ohm R.A."/>
            <person name="Tamas L."/>
            <person name="Grigoriev I.V."/>
            <person name="Spatafora J.W."/>
            <person name="Nagy L.G."/>
            <person name="Kovacs G.M."/>
        </authorList>
    </citation>
    <scope>NUCLEOTIDE SEQUENCE [LARGE SCALE GENOMIC DNA]</scope>
    <source>
        <strain evidence="1 2">DSE2036</strain>
    </source>
</reference>
<dbReference type="OrthoDB" id="3643156at2759"/>
<gene>
    <name evidence="1" type="ORF">DM02DRAFT_485381</name>
</gene>